<dbReference type="GO" id="GO:0008494">
    <property type="term" value="F:translation activator activity"/>
    <property type="evidence" value="ECO:0007669"/>
    <property type="project" value="TreeGrafter"/>
</dbReference>
<keyword evidence="3" id="KW-0963">Cytoplasm</keyword>
<keyword evidence="15" id="KW-1185">Reference proteome</keyword>
<protein>
    <recommendedName>
        <fullName evidence="16">Deleted in azoospermia-like</fullName>
    </recommendedName>
</protein>
<dbReference type="Pfam" id="PF00076">
    <property type="entry name" value="RRM_1"/>
    <property type="match status" value="1"/>
</dbReference>
<dbReference type="CDD" id="cd12672">
    <property type="entry name" value="RRM_DAZL"/>
    <property type="match status" value="1"/>
</dbReference>
<dbReference type="InterPro" id="IPR012677">
    <property type="entry name" value="Nucleotide-bd_a/b_plait_sf"/>
</dbReference>
<evidence type="ECO:0000259" key="12">
    <source>
        <dbReference type="PROSITE" id="PS50102"/>
    </source>
</evidence>
<feature type="domain" description="DAZ" evidence="13">
    <location>
        <begin position="154"/>
        <end position="179"/>
    </location>
</feature>
<reference evidence="14" key="1">
    <citation type="thesis" date="2020" institute="ProQuest LLC" country="789 East Eisenhower Parkway, Ann Arbor, MI, USA">
        <title>Comparative Genomics and Chromosome Evolution.</title>
        <authorList>
            <person name="Mudd A.B."/>
        </authorList>
    </citation>
    <scope>NUCLEOTIDE SEQUENCE</scope>
    <source>
        <strain evidence="14">237g6f4</strain>
        <tissue evidence="14">Blood</tissue>
    </source>
</reference>
<dbReference type="PROSITE" id="PS51890">
    <property type="entry name" value="DAZ"/>
    <property type="match status" value="1"/>
</dbReference>
<dbReference type="PANTHER" id="PTHR11176">
    <property type="entry name" value="BOULE-RELATED"/>
    <property type="match status" value="1"/>
</dbReference>
<dbReference type="AlphaFoldDB" id="A0AAV7BKX4"/>
<dbReference type="GO" id="GO:0045495">
    <property type="term" value="C:pole plasm"/>
    <property type="evidence" value="ECO:0007669"/>
    <property type="project" value="UniProtKB-ARBA"/>
</dbReference>
<dbReference type="GO" id="GO:0003730">
    <property type="term" value="F:mRNA 3'-UTR binding"/>
    <property type="evidence" value="ECO:0007669"/>
    <property type="project" value="InterPro"/>
</dbReference>
<gene>
    <name evidence="14" type="ORF">GDO81_012251</name>
</gene>
<evidence type="ECO:0000313" key="15">
    <source>
        <dbReference type="Proteomes" id="UP000824782"/>
    </source>
</evidence>
<keyword evidence="5" id="KW-0810">Translation regulation</keyword>
<dbReference type="InterPro" id="IPR000504">
    <property type="entry name" value="RRM_dom"/>
</dbReference>
<dbReference type="PROSITE" id="PS50102">
    <property type="entry name" value="RRM"/>
    <property type="match status" value="1"/>
</dbReference>
<dbReference type="InterPro" id="IPR037551">
    <property type="entry name" value="DAZ_RRM_vert"/>
</dbReference>
<evidence type="ECO:0008006" key="16">
    <source>
        <dbReference type="Google" id="ProtNLM"/>
    </source>
</evidence>
<dbReference type="GO" id="GO:0045948">
    <property type="term" value="P:positive regulation of translational initiation"/>
    <property type="evidence" value="ECO:0007669"/>
    <property type="project" value="TreeGrafter"/>
</dbReference>
<dbReference type="GO" id="GO:0048477">
    <property type="term" value="P:oogenesis"/>
    <property type="evidence" value="ECO:0007669"/>
    <property type="project" value="UniProtKB-KW"/>
</dbReference>
<comment type="caution">
    <text evidence="14">The sequence shown here is derived from an EMBL/GenBank/DDBJ whole genome shotgun (WGS) entry which is preliminary data.</text>
</comment>
<evidence type="ECO:0000256" key="7">
    <source>
        <dbReference type="ARBA" id="ARBA00022884"/>
    </source>
</evidence>
<organism evidence="14 15">
    <name type="scientific">Engystomops pustulosus</name>
    <name type="common">Tungara frog</name>
    <name type="synonym">Physalaemus pustulosus</name>
    <dbReference type="NCBI Taxonomy" id="76066"/>
    <lineage>
        <taxon>Eukaryota</taxon>
        <taxon>Metazoa</taxon>
        <taxon>Chordata</taxon>
        <taxon>Craniata</taxon>
        <taxon>Vertebrata</taxon>
        <taxon>Euteleostomi</taxon>
        <taxon>Amphibia</taxon>
        <taxon>Batrachia</taxon>
        <taxon>Anura</taxon>
        <taxon>Neobatrachia</taxon>
        <taxon>Hyloidea</taxon>
        <taxon>Leptodactylidae</taxon>
        <taxon>Leiuperinae</taxon>
        <taxon>Engystomops</taxon>
    </lineage>
</organism>
<comment type="subcellular location">
    <subcellularLocation>
        <location evidence="1">Cytoplasm</location>
    </subcellularLocation>
</comment>
<name>A0AAV7BKX4_ENGPU</name>
<keyword evidence="2" id="KW-0217">Developmental protein</keyword>
<dbReference type="Proteomes" id="UP000824782">
    <property type="component" value="Unassembled WGS sequence"/>
</dbReference>
<comment type="subunit">
    <text evidence="10">Interacts with the C-terminus of pabp1 and with epabp. Prior to oocyte maturation, found in a complex with epabp and pum2 proteins and spdy1 mRNA; pum2 dissociates from the complex during maturation.</text>
</comment>
<evidence type="ECO:0000256" key="10">
    <source>
        <dbReference type="ARBA" id="ARBA00064561"/>
    </source>
</evidence>
<comment type="function">
    <text evidence="9">RNA-binding protein that is required for primordial germ cell (PGC) differentiation and indirectly necessary for the migration of PGCs through the endoderm. May promote meiotic cell division during spermatogenesis. Shows a preference for G- and U-rich RNAs and probably binds the 3'-UTR of target mRNAs. Stimulates the initiation of translation of mRNAs through the recruitment of poly(A)-binding proteins (PABPs).</text>
</comment>
<keyword evidence="7 11" id="KW-0694">RNA-binding</keyword>
<evidence type="ECO:0000256" key="3">
    <source>
        <dbReference type="ARBA" id="ARBA00022490"/>
    </source>
</evidence>
<dbReference type="SMART" id="SM00360">
    <property type="entry name" value="RRM"/>
    <property type="match status" value="1"/>
</dbReference>
<evidence type="ECO:0000256" key="2">
    <source>
        <dbReference type="ARBA" id="ARBA00022473"/>
    </source>
</evidence>
<dbReference type="PANTHER" id="PTHR11176:SF4">
    <property type="entry name" value="DELETED IN AZOOSPERMIA-LIKE"/>
    <property type="match status" value="1"/>
</dbReference>
<dbReference type="GO" id="GO:0007283">
    <property type="term" value="P:spermatogenesis"/>
    <property type="evidence" value="ECO:0007669"/>
    <property type="project" value="UniProtKB-KW"/>
</dbReference>
<dbReference type="SUPFAM" id="SSF54928">
    <property type="entry name" value="RNA-binding domain, RBD"/>
    <property type="match status" value="1"/>
</dbReference>
<feature type="domain" description="RRM" evidence="12">
    <location>
        <begin position="29"/>
        <end position="104"/>
    </location>
</feature>
<dbReference type="InterPro" id="IPR043628">
    <property type="entry name" value="DAZ_dom"/>
</dbReference>
<dbReference type="Gene3D" id="3.30.70.330">
    <property type="match status" value="1"/>
</dbReference>
<accession>A0AAV7BKX4</accession>
<keyword evidence="6" id="KW-0744">Spermatogenesis</keyword>
<evidence type="ECO:0000256" key="8">
    <source>
        <dbReference type="ARBA" id="ARBA00022943"/>
    </source>
</evidence>
<dbReference type="InterPro" id="IPR035979">
    <property type="entry name" value="RBD_domain_sf"/>
</dbReference>
<evidence type="ECO:0000259" key="13">
    <source>
        <dbReference type="PROSITE" id="PS51890"/>
    </source>
</evidence>
<evidence type="ECO:0000313" key="14">
    <source>
        <dbReference type="EMBL" id="KAG8573022.1"/>
    </source>
</evidence>
<evidence type="ECO:0000256" key="9">
    <source>
        <dbReference type="ARBA" id="ARBA00057262"/>
    </source>
</evidence>
<dbReference type="GO" id="GO:0070935">
    <property type="term" value="P:3'-UTR-mediated mRNA stabilization"/>
    <property type="evidence" value="ECO:0007669"/>
    <property type="project" value="TreeGrafter"/>
</dbReference>
<dbReference type="EMBL" id="WNYA01000005">
    <property type="protein sequence ID" value="KAG8573022.1"/>
    <property type="molecule type" value="Genomic_DNA"/>
</dbReference>
<evidence type="ECO:0000256" key="1">
    <source>
        <dbReference type="ARBA" id="ARBA00004496"/>
    </source>
</evidence>
<dbReference type="FunFam" id="3.30.70.330:FF:000180">
    <property type="entry name" value="Deleted in azoospermia-like"/>
    <property type="match status" value="1"/>
</dbReference>
<proteinExistence type="predicted"/>
<evidence type="ECO:0000256" key="4">
    <source>
        <dbReference type="ARBA" id="ARBA00022782"/>
    </source>
</evidence>
<sequence length="290" mass="32601">MSASGSQSTPEDQPAKQGYVFPDGKIIPNTIFVGGIDIRMDDFEIREYFSKFGAVKEVKIITDRTGVSKGYGFVSYYDDIDVESIINSQISFHGKKLKLGPAIRKHNVCTHVQPRPVVINNPAPQYPNMWNSPVPDPYVHHPPVFSPVTQYVQACPYSSSAPVLYPQIPVGCQQPGYYQVPSQWPNGDQRSSFVFPQAFTWNYHGNESEIVSEVVPTETYIQEPNISQVSSSPQKKVDRSIQTILSCLINGDGRLQRSFVAQDDYLKDRRVHQFKRTRTVVKPSIDKSGV</sequence>
<evidence type="ECO:0000256" key="5">
    <source>
        <dbReference type="ARBA" id="ARBA00022845"/>
    </source>
</evidence>
<evidence type="ECO:0000256" key="6">
    <source>
        <dbReference type="ARBA" id="ARBA00022871"/>
    </source>
</evidence>
<evidence type="ECO:0000256" key="11">
    <source>
        <dbReference type="PROSITE-ProRule" id="PRU00176"/>
    </source>
</evidence>
<keyword evidence="4" id="KW-0221">Differentiation</keyword>
<keyword evidence="8" id="KW-0896">Oogenesis</keyword>